<gene>
    <name evidence="1" type="ORF">R1flu_023274</name>
</gene>
<keyword evidence="2" id="KW-1185">Reference proteome</keyword>
<comment type="caution">
    <text evidence="1">The sequence shown here is derived from an EMBL/GenBank/DDBJ whole genome shotgun (WGS) entry which is preliminary data.</text>
</comment>
<accession>A0ABD1XRK9</accession>
<proteinExistence type="predicted"/>
<dbReference type="EMBL" id="JBHFFA010000007">
    <property type="protein sequence ID" value="KAL2611582.1"/>
    <property type="molecule type" value="Genomic_DNA"/>
</dbReference>
<evidence type="ECO:0000313" key="2">
    <source>
        <dbReference type="Proteomes" id="UP001605036"/>
    </source>
</evidence>
<evidence type="ECO:0000313" key="1">
    <source>
        <dbReference type="EMBL" id="KAL2611582.1"/>
    </source>
</evidence>
<sequence>MAYNIPMDLCVNFDDGMQLMLGGKTIRIQVKVLEISDPRSRRQMSSDCNDLKFCKWLYSSFSGNTTGKLQPADVLLMRPFKCAVQHQFKQCAVNRLSCNFQLE</sequence>
<organism evidence="1 2">
    <name type="scientific">Riccia fluitans</name>
    <dbReference type="NCBI Taxonomy" id="41844"/>
    <lineage>
        <taxon>Eukaryota</taxon>
        <taxon>Viridiplantae</taxon>
        <taxon>Streptophyta</taxon>
        <taxon>Embryophyta</taxon>
        <taxon>Marchantiophyta</taxon>
        <taxon>Marchantiopsida</taxon>
        <taxon>Marchantiidae</taxon>
        <taxon>Marchantiales</taxon>
        <taxon>Ricciaceae</taxon>
        <taxon>Riccia</taxon>
    </lineage>
</organism>
<dbReference type="Proteomes" id="UP001605036">
    <property type="component" value="Unassembled WGS sequence"/>
</dbReference>
<protein>
    <submittedName>
        <fullName evidence="1">Uncharacterized protein</fullName>
    </submittedName>
</protein>
<reference evidence="1 2" key="1">
    <citation type="submission" date="2024-09" db="EMBL/GenBank/DDBJ databases">
        <title>Chromosome-scale assembly of Riccia fluitans.</title>
        <authorList>
            <person name="Paukszto L."/>
            <person name="Sawicki J."/>
            <person name="Karawczyk K."/>
            <person name="Piernik-Szablinska J."/>
            <person name="Szczecinska M."/>
            <person name="Mazdziarz M."/>
        </authorList>
    </citation>
    <scope>NUCLEOTIDE SEQUENCE [LARGE SCALE GENOMIC DNA]</scope>
    <source>
        <strain evidence="1">Rf_01</strain>
        <tissue evidence="1">Aerial parts of the thallus</tissue>
    </source>
</reference>
<name>A0ABD1XRK9_9MARC</name>
<dbReference type="AlphaFoldDB" id="A0ABD1XRK9"/>